<comment type="caution">
    <text evidence="4">The sequence shown here is derived from an EMBL/GenBank/DDBJ whole genome shotgun (WGS) entry which is preliminary data.</text>
</comment>
<organism evidence="4 5">
    <name type="scientific">Rhizoctonia solani 123E</name>
    <dbReference type="NCBI Taxonomy" id="1423351"/>
    <lineage>
        <taxon>Eukaryota</taxon>
        <taxon>Fungi</taxon>
        <taxon>Dikarya</taxon>
        <taxon>Basidiomycota</taxon>
        <taxon>Agaricomycotina</taxon>
        <taxon>Agaricomycetes</taxon>
        <taxon>Cantharellales</taxon>
        <taxon>Ceratobasidiaceae</taxon>
        <taxon>Rhizoctonia</taxon>
    </lineage>
</organism>
<dbReference type="InterPro" id="IPR003172">
    <property type="entry name" value="ML_dom"/>
</dbReference>
<dbReference type="PROSITE" id="PS51278">
    <property type="entry name" value="GATASE_TYPE_2"/>
    <property type="match status" value="1"/>
</dbReference>
<proteinExistence type="predicted"/>
<dbReference type="InterPro" id="IPR052373">
    <property type="entry name" value="Gamma-glu_amide_hydrolase"/>
</dbReference>
<dbReference type="Proteomes" id="UP000027456">
    <property type="component" value="Unassembled WGS sequence"/>
</dbReference>
<dbReference type="Pfam" id="PF02221">
    <property type="entry name" value="E1_DerP2_DerF2"/>
    <property type="match status" value="1"/>
</dbReference>
<dbReference type="FunFam" id="2.70.220.10:FF:000004">
    <property type="entry name" value="Related to phosphatidylglycerol/phosphatidylinositol transfer protein"/>
    <property type="match status" value="1"/>
</dbReference>
<protein>
    <recommendedName>
        <fullName evidence="1">Phosphatidylglycerol/phosphatidylinositol transfer protein</fullName>
    </recommendedName>
</protein>
<evidence type="ECO:0000256" key="1">
    <source>
        <dbReference type="ARBA" id="ARBA00016056"/>
    </source>
</evidence>
<reference evidence="4 5" key="1">
    <citation type="submission" date="2013-12" db="EMBL/GenBank/DDBJ databases">
        <authorList>
            <person name="Cubeta M."/>
            <person name="Pakala S."/>
            <person name="Fedorova N."/>
            <person name="Thomas E."/>
            <person name="Dean R."/>
            <person name="Jabaji S."/>
            <person name="Neate S."/>
            <person name="Toda T."/>
            <person name="Tavantzis S."/>
            <person name="Vilgalys R."/>
            <person name="Bharathan N."/>
            <person name="Pakala S."/>
            <person name="Losada L.S."/>
            <person name="Zafar N."/>
            <person name="Nierman W."/>
        </authorList>
    </citation>
    <scope>NUCLEOTIDE SEQUENCE [LARGE SCALE GENOMIC DNA]</scope>
    <source>
        <strain evidence="4 5">123E</strain>
    </source>
</reference>
<dbReference type="GO" id="GO:0008242">
    <property type="term" value="F:omega peptidase activity"/>
    <property type="evidence" value="ECO:0007669"/>
    <property type="project" value="TreeGrafter"/>
</dbReference>
<dbReference type="Pfam" id="PF13522">
    <property type="entry name" value="GATase_6"/>
    <property type="match status" value="1"/>
</dbReference>
<accession>A0A074S7M0</accession>
<dbReference type="OrthoDB" id="444432at2759"/>
<keyword evidence="4" id="KW-0378">Hydrolase</keyword>
<dbReference type="SMART" id="SM00737">
    <property type="entry name" value="ML"/>
    <property type="match status" value="1"/>
</dbReference>
<dbReference type="InterPro" id="IPR017932">
    <property type="entry name" value="GATase_2_dom"/>
</dbReference>
<dbReference type="GO" id="GO:0005737">
    <property type="term" value="C:cytoplasm"/>
    <property type="evidence" value="ECO:0007669"/>
    <property type="project" value="TreeGrafter"/>
</dbReference>
<evidence type="ECO:0000256" key="2">
    <source>
        <dbReference type="ARBA" id="ARBA00022729"/>
    </source>
</evidence>
<dbReference type="STRING" id="1423351.A0A074S7M0"/>
<keyword evidence="5" id="KW-1185">Reference proteome</keyword>
<dbReference type="CDD" id="cd01908">
    <property type="entry name" value="YafJ"/>
    <property type="match status" value="1"/>
</dbReference>
<evidence type="ECO:0000259" key="3">
    <source>
        <dbReference type="PROSITE" id="PS51278"/>
    </source>
</evidence>
<dbReference type="GO" id="GO:0006751">
    <property type="term" value="P:glutathione catabolic process"/>
    <property type="evidence" value="ECO:0007669"/>
    <property type="project" value="TreeGrafter"/>
</dbReference>
<dbReference type="HOGENOM" id="CLU_504476_0_0_1"/>
<dbReference type="GO" id="GO:0061672">
    <property type="term" value="C:glutathione hydrolase complex"/>
    <property type="evidence" value="ECO:0007669"/>
    <property type="project" value="TreeGrafter"/>
</dbReference>
<dbReference type="SUPFAM" id="SSF56235">
    <property type="entry name" value="N-terminal nucleophile aminohydrolases (Ntn hydrolases)"/>
    <property type="match status" value="1"/>
</dbReference>
<evidence type="ECO:0000313" key="5">
    <source>
        <dbReference type="Proteomes" id="UP000027456"/>
    </source>
</evidence>
<dbReference type="InterPro" id="IPR036846">
    <property type="entry name" value="GM2-AP_sf"/>
</dbReference>
<dbReference type="PANTHER" id="PTHR43187">
    <property type="entry name" value="GLUTAMINE AMIDOTRANSFERASE DUG3-RELATED"/>
    <property type="match status" value="1"/>
</dbReference>
<dbReference type="Gene3D" id="3.60.20.10">
    <property type="entry name" value="Glutamine Phosphoribosylpyrophosphate, subunit 1, domain 1"/>
    <property type="match status" value="1"/>
</dbReference>
<dbReference type="InterPro" id="IPR029055">
    <property type="entry name" value="Ntn_hydrolases_N"/>
</dbReference>
<name>A0A074S7M0_9AGAM</name>
<gene>
    <name evidence="4" type="ORF">V565_038760</name>
</gene>
<sequence length="540" mass="60055">MCRWFAYISDSEPCLLDDILNRPENSIVKQVQAHYLPHLFPHGTAEQDQQQEKESAVRNLYFNNDGTGVAFYNKTIQDYGEAKCRMPQIYKTIIAPTNDVNFQSLCKNTSSRTVFAHVRMATSEVQQFNSHPFAFGRHIFMHNGSVANFGLIRRDLCAKLSPKAYANIKGSTDSEHIAALYFTHLGDDWTAQYPLHKMKAALERAIADIIELQKKLPNATTPLTASSLNLCTTDGEELLAFRFRNSEAEQPPSLYYSTSAGVTLNRKYPGHPNYLKWEDIGDAAAGLQGADELRPEAYGNHVIVASEPTTKSEDEWALVPKNHAVMVDFPRGENRGHVVLTASGHLPLATTTAYLTIPIRLYPRIMHFPKAALLAAALSPLAASALSFTRPDLVLNGEPPVFTQSRWNWEDCGLPSDGIQIKSIEVTPDPPKPGQDLTVKVIATANQQIEEGAYADVTVKLGLIKLLKKQFDICEEARKANATIQCPIEKGNHEVVQTVALPKEIPRAKFVVDVRGYDANEDDLVCVKLTVDFMLGHNLW</sequence>
<keyword evidence="2" id="KW-0732">Signal</keyword>
<dbReference type="InterPro" id="IPR014756">
    <property type="entry name" value="Ig_E-set"/>
</dbReference>
<dbReference type="AlphaFoldDB" id="A0A074S7M0"/>
<evidence type="ECO:0000313" key="4">
    <source>
        <dbReference type="EMBL" id="KEP52893.1"/>
    </source>
</evidence>
<dbReference type="SUPFAM" id="SSF81296">
    <property type="entry name" value="E set domains"/>
    <property type="match status" value="1"/>
</dbReference>
<dbReference type="PANTHER" id="PTHR43187:SF1">
    <property type="entry name" value="GLUTAMINE AMIDOTRANSFERASE DUG3-RELATED"/>
    <property type="match status" value="1"/>
</dbReference>
<dbReference type="EMBL" id="AZST01000083">
    <property type="protein sequence ID" value="KEP52893.1"/>
    <property type="molecule type" value="Genomic_DNA"/>
</dbReference>
<feature type="domain" description="Glutamine amidotransferase type-2" evidence="3">
    <location>
        <begin position="2"/>
        <end position="344"/>
    </location>
</feature>
<dbReference type="Gene3D" id="2.70.220.10">
    <property type="entry name" value="Ganglioside GM2 activator"/>
    <property type="match status" value="1"/>
</dbReference>